<keyword evidence="1" id="KW-0812">Transmembrane</keyword>
<organism evidence="2 3">
    <name type="scientific">Stephania cephalantha</name>
    <dbReference type="NCBI Taxonomy" id="152367"/>
    <lineage>
        <taxon>Eukaryota</taxon>
        <taxon>Viridiplantae</taxon>
        <taxon>Streptophyta</taxon>
        <taxon>Embryophyta</taxon>
        <taxon>Tracheophyta</taxon>
        <taxon>Spermatophyta</taxon>
        <taxon>Magnoliopsida</taxon>
        <taxon>Ranunculales</taxon>
        <taxon>Menispermaceae</taxon>
        <taxon>Menispermoideae</taxon>
        <taxon>Cissampelideae</taxon>
        <taxon>Stephania</taxon>
    </lineage>
</organism>
<sequence length="78" mass="8901">MGIVRIVCVYVDFYTVFSFCCGFFCDCISSFFAIKLLSSEGINEEGKYMLELKSALHDQSKYQVLIHVMLLTVFSIAH</sequence>
<keyword evidence="1" id="KW-1133">Transmembrane helix</keyword>
<feature type="transmembrane region" description="Helical" evidence="1">
    <location>
        <begin position="7"/>
        <end position="34"/>
    </location>
</feature>
<evidence type="ECO:0000313" key="3">
    <source>
        <dbReference type="Proteomes" id="UP001419268"/>
    </source>
</evidence>
<accession>A0AAP0EH19</accession>
<evidence type="ECO:0000313" key="2">
    <source>
        <dbReference type="EMBL" id="KAK9088704.1"/>
    </source>
</evidence>
<comment type="caution">
    <text evidence="2">The sequence shown here is derived from an EMBL/GenBank/DDBJ whole genome shotgun (WGS) entry which is preliminary data.</text>
</comment>
<protein>
    <submittedName>
        <fullName evidence="2">Uncharacterized protein</fullName>
    </submittedName>
</protein>
<dbReference type="Proteomes" id="UP001419268">
    <property type="component" value="Unassembled WGS sequence"/>
</dbReference>
<gene>
    <name evidence="2" type="ORF">Scep_027786</name>
</gene>
<reference evidence="2 3" key="1">
    <citation type="submission" date="2024-01" db="EMBL/GenBank/DDBJ databases">
        <title>Genome assemblies of Stephania.</title>
        <authorList>
            <person name="Yang L."/>
        </authorList>
    </citation>
    <scope>NUCLEOTIDE SEQUENCE [LARGE SCALE GENOMIC DNA]</scope>
    <source>
        <strain evidence="2">JXDWG</strain>
        <tissue evidence="2">Leaf</tissue>
    </source>
</reference>
<dbReference type="EMBL" id="JBBNAG010000012">
    <property type="protein sequence ID" value="KAK9088704.1"/>
    <property type="molecule type" value="Genomic_DNA"/>
</dbReference>
<keyword evidence="3" id="KW-1185">Reference proteome</keyword>
<proteinExistence type="predicted"/>
<keyword evidence="1" id="KW-0472">Membrane</keyword>
<dbReference type="AlphaFoldDB" id="A0AAP0EH19"/>
<evidence type="ECO:0000256" key="1">
    <source>
        <dbReference type="SAM" id="Phobius"/>
    </source>
</evidence>
<name>A0AAP0EH19_9MAGN</name>